<dbReference type="SUPFAM" id="SSF52540">
    <property type="entry name" value="P-loop containing nucleoside triphosphate hydrolases"/>
    <property type="match status" value="1"/>
</dbReference>
<dbReference type="InterPro" id="IPR025723">
    <property type="entry name" value="ArsA/GET3_ATPase-like"/>
</dbReference>
<sequence>MRTTVSGEGPDGFFTASRVVIVAGKGGVGKTTVTAALARAAADQGLTPLVIELEGKSGLAAVYGRDPLDYTEQVLAEADAEAGTGEVRARTLTPDDALIEYLQESGLKRLSKRLVSSGVVDMVATAIPGIRDIVVLGKVKQIERAMAAGAEGMPDLVLIDAPAAGHAISFLRSAQGLIDAVRVGPIRSQAVDVQAMLSDPSRTQVVLVTLPEETPVNELVETAFDLEEEIGLSLGPVVVNGLYPPLAGLGTDPAAAAEAAGADLAEGEAEALAAAADFRTHRVALQAEQVERLAESLPLPQVRLPYLFEAEPDPAGLAVLAAAVLEGLAAAPEVEVDGEAAP</sequence>
<gene>
    <name evidence="2" type="ORF">PO878_19045</name>
</gene>
<dbReference type="AlphaFoldDB" id="A0AAE9Y944"/>
<evidence type="ECO:0000259" key="1">
    <source>
        <dbReference type="SMART" id="SM00382"/>
    </source>
</evidence>
<dbReference type="Proteomes" id="UP001216390">
    <property type="component" value="Chromosome"/>
</dbReference>
<name>A0AAE9Y944_9ACTN</name>
<protein>
    <submittedName>
        <fullName evidence="2">ArsA-related P-loop ATPase</fullName>
    </submittedName>
</protein>
<dbReference type="GO" id="GO:0016887">
    <property type="term" value="F:ATP hydrolysis activity"/>
    <property type="evidence" value="ECO:0007669"/>
    <property type="project" value="InterPro"/>
</dbReference>
<dbReference type="KEGG" id="ima:PO878_19045"/>
<dbReference type="SMART" id="SM00382">
    <property type="entry name" value="AAA"/>
    <property type="match status" value="1"/>
</dbReference>
<dbReference type="Gene3D" id="3.40.50.300">
    <property type="entry name" value="P-loop containing nucleotide triphosphate hydrolases"/>
    <property type="match status" value="1"/>
</dbReference>
<proteinExistence type="predicted"/>
<accession>A0AAE9Y944</accession>
<dbReference type="PANTHER" id="PTHR10803:SF31">
    <property type="entry name" value="ATPASE RV3679-RELATED"/>
    <property type="match status" value="1"/>
</dbReference>
<dbReference type="PANTHER" id="PTHR10803">
    <property type="entry name" value="ARSENICAL PUMP-DRIVING ATPASE ARSENITE-TRANSLOCATING ATPASE"/>
    <property type="match status" value="1"/>
</dbReference>
<reference evidence="2" key="1">
    <citation type="submission" date="2023-01" db="EMBL/GenBank/DDBJ databases">
        <title>The diversity of Class Acidimicrobiia in South China Sea sediment environments and the proposal of Iamia marina sp. nov., a novel species of the genus Iamia.</title>
        <authorList>
            <person name="He Y."/>
            <person name="Tian X."/>
        </authorList>
    </citation>
    <scope>NUCLEOTIDE SEQUENCE</scope>
    <source>
        <strain evidence="2">DSM 19957</strain>
    </source>
</reference>
<feature type="domain" description="AAA+ ATPase" evidence="1">
    <location>
        <begin position="16"/>
        <end position="234"/>
    </location>
</feature>
<evidence type="ECO:0000313" key="3">
    <source>
        <dbReference type="Proteomes" id="UP001216390"/>
    </source>
</evidence>
<dbReference type="EMBL" id="CP116942">
    <property type="protein sequence ID" value="WCO66599.1"/>
    <property type="molecule type" value="Genomic_DNA"/>
</dbReference>
<dbReference type="InterPro" id="IPR016300">
    <property type="entry name" value="ATPase_ArsA/GET3"/>
</dbReference>
<organism evidence="2 3">
    <name type="scientific">Iamia majanohamensis</name>
    <dbReference type="NCBI Taxonomy" id="467976"/>
    <lineage>
        <taxon>Bacteria</taxon>
        <taxon>Bacillati</taxon>
        <taxon>Actinomycetota</taxon>
        <taxon>Acidimicrobiia</taxon>
        <taxon>Acidimicrobiales</taxon>
        <taxon>Iamiaceae</taxon>
        <taxon>Iamia</taxon>
    </lineage>
</organism>
<evidence type="ECO:0000313" key="2">
    <source>
        <dbReference type="EMBL" id="WCO66599.1"/>
    </source>
</evidence>
<dbReference type="InterPro" id="IPR027417">
    <property type="entry name" value="P-loop_NTPase"/>
</dbReference>
<keyword evidence="3" id="KW-1185">Reference proteome</keyword>
<dbReference type="InterPro" id="IPR003593">
    <property type="entry name" value="AAA+_ATPase"/>
</dbReference>
<dbReference type="Pfam" id="PF02374">
    <property type="entry name" value="ArsA_ATPase"/>
    <property type="match status" value="1"/>
</dbReference>
<dbReference type="RefSeq" id="WP_272736122.1">
    <property type="nucleotide sequence ID" value="NZ_CP116942.1"/>
</dbReference>
<dbReference type="GO" id="GO:0005524">
    <property type="term" value="F:ATP binding"/>
    <property type="evidence" value="ECO:0007669"/>
    <property type="project" value="InterPro"/>
</dbReference>